<name>A0ABU3WZC1_9EURY</name>
<protein>
    <submittedName>
        <fullName evidence="1">HEAT repeat domain-containing protein</fullName>
    </submittedName>
</protein>
<dbReference type="InterPro" id="IPR011989">
    <property type="entry name" value="ARM-like"/>
</dbReference>
<dbReference type="Gene3D" id="1.25.10.10">
    <property type="entry name" value="Leucine-rich Repeat Variant"/>
    <property type="match status" value="1"/>
</dbReference>
<gene>
    <name evidence="1" type="ORF">F8E02_01440</name>
</gene>
<dbReference type="Proteomes" id="UP001281203">
    <property type="component" value="Unassembled WGS sequence"/>
</dbReference>
<dbReference type="InterPro" id="IPR016024">
    <property type="entry name" value="ARM-type_fold"/>
</dbReference>
<dbReference type="RefSeq" id="WP_317063660.1">
    <property type="nucleotide sequence ID" value="NZ_WBKO01000001.1"/>
</dbReference>
<reference evidence="1 2" key="1">
    <citation type="submission" date="2019-10" db="EMBL/GenBank/DDBJ databases">
        <title>Isolation and characterization of Methanoculleus sp. Wushi-C6 from a hot spring well.</title>
        <authorList>
            <person name="Chen S.-C."/>
            <person name="Lan Z.-H."/>
            <person name="You Y.-T."/>
            <person name="Lai M.-C."/>
        </authorList>
    </citation>
    <scope>NUCLEOTIDE SEQUENCE [LARGE SCALE GENOMIC DNA]</scope>
    <source>
        <strain evidence="1 2">Wushi-C6</strain>
    </source>
</reference>
<dbReference type="Pfam" id="PF13646">
    <property type="entry name" value="HEAT_2"/>
    <property type="match status" value="1"/>
</dbReference>
<evidence type="ECO:0000313" key="1">
    <source>
        <dbReference type="EMBL" id="MDV2480692.1"/>
    </source>
</evidence>
<evidence type="ECO:0000313" key="2">
    <source>
        <dbReference type="Proteomes" id="UP001281203"/>
    </source>
</evidence>
<comment type="caution">
    <text evidence="1">The sequence shown here is derived from an EMBL/GenBank/DDBJ whole genome shotgun (WGS) entry which is preliminary data.</text>
</comment>
<proteinExistence type="predicted"/>
<dbReference type="SUPFAM" id="SSF48371">
    <property type="entry name" value="ARM repeat"/>
    <property type="match status" value="1"/>
</dbReference>
<accession>A0ABU3WZC1</accession>
<dbReference type="SMART" id="SM00567">
    <property type="entry name" value="EZ_HEAT"/>
    <property type="match status" value="1"/>
</dbReference>
<dbReference type="InterPro" id="IPR004155">
    <property type="entry name" value="PBS_lyase_HEAT"/>
</dbReference>
<sequence>MATLDDIDMMRNARDVDGLIQALGDADEFVRAEAALSLGTIADPVAKEPLEKMRSDDPSVSAREAAATAYKWVVGRIEEVEATRGSLESRLPKTW</sequence>
<keyword evidence="2" id="KW-1185">Reference proteome</keyword>
<dbReference type="EMBL" id="WBKO01000001">
    <property type="protein sequence ID" value="MDV2480692.1"/>
    <property type="molecule type" value="Genomic_DNA"/>
</dbReference>
<organism evidence="1 2">
    <name type="scientific">Methanoculleus caldifontis</name>
    <dbReference type="NCBI Taxonomy" id="2651577"/>
    <lineage>
        <taxon>Archaea</taxon>
        <taxon>Methanobacteriati</taxon>
        <taxon>Methanobacteriota</taxon>
        <taxon>Stenosarchaea group</taxon>
        <taxon>Methanomicrobia</taxon>
        <taxon>Methanomicrobiales</taxon>
        <taxon>Methanomicrobiaceae</taxon>
        <taxon>Methanoculleus</taxon>
    </lineage>
</organism>